<dbReference type="EMBL" id="JRUN01000006">
    <property type="protein sequence ID" value="KHD86372.1"/>
    <property type="molecule type" value="Genomic_DNA"/>
</dbReference>
<dbReference type="AlphaFoldDB" id="A0A0A6Y287"/>
<reference evidence="1 2" key="1">
    <citation type="submission" date="2014-10" db="EMBL/GenBank/DDBJ databases">
        <title>Draft genome of phytase producing Bacillus ginsengihumi strain M2.11.</title>
        <authorList>
            <person name="Toymentseva A."/>
            <person name="Boulygina E.A."/>
            <person name="Kazakov S.V."/>
            <person name="Kayumov I."/>
            <person name="Suleimanova A.D."/>
            <person name="Mardanova A.M."/>
            <person name="Maria S.N."/>
            <person name="Sergey M.Y."/>
            <person name="Sharipova M.R."/>
        </authorList>
    </citation>
    <scope>NUCLEOTIDE SEQUENCE [LARGE SCALE GENOMIC DNA]</scope>
    <source>
        <strain evidence="1 2">M2.11</strain>
    </source>
</reference>
<gene>
    <name evidence="1" type="ORF">NG54_03390</name>
</gene>
<evidence type="ECO:0000313" key="1">
    <source>
        <dbReference type="EMBL" id="KHD86372.1"/>
    </source>
</evidence>
<evidence type="ECO:0000313" key="2">
    <source>
        <dbReference type="Proteomes" id="UP000030588"/>
    </source>
</evidence>
<name>A0A0A6Y287_9BACI</name>
<dbReference type="STRING" id="363870.NG54_03390"/>
<dbReference type="RefSeq" id="WP_035353203.1">
    <property type="nucleotide sequence ID" value="NZ_JRUN01000006.1"/>
</dbReference>
<organism evidence="1 2">
    <name type="scientific">Heyndrickxia ginsengihumi</name>
    <dbReference type="NCBI Taxonomy" id="363870"/>
    <lineage>
        <taxon>Bacteria</taxon>
        <taxon>Bacillati</taxon>
        <taxon>Bacillota</taxon>
        <taxon>Bacilli</taxon>
        <taxon>Bacillales</taxon>
        <taxon>Bacillaceae</taxon>
        <taxon>Heyndrickxia</taxon>
    </lineage>
</organism>
<accession>A0A0A6Y287</accession>
<proteinExistence type="predicted"/>
<comment type="caution">
    <text evidence="1">The sequence shown here is derived from an EMBL/GenBank/DDBJ whole genome shotgun (WGS) entry which is preliminary data.</text>
</comment>
<dbReference type="OrthoDB" id="2936985at2"/>
<sequence length="114" mass="13203">MSKPFEFADFIDEFKVPFTFTKVEEGSWQSNGDYIPGGATTVQMEGIILPLTEDDLRYSEAGSYSVKDKKIYTTDPLENGQVIEFKGDTYTIQSFKDYSEYADVYIYLARWREK</sequence>
<protein>
    <submittedName>
        <fullName evidence="1">Uncharacterized protein</fullName>
    </submittedName>
</protein>
<dbReference type="Proteomes" id="UP000030588">
    <property type="component" value="Unassembled WGS sequence"/>
</dbReference>